<keyword evidence="3" id="KW-1185">Reference proteome</keyword>
<dbReference type="GeneID" id="94831991"/>
<reference evidence="2" key="1">
    <citation type="submission" date="2016-10" db="EMBL/GenBank/DDBJ databases">
        <authorList>
            <person name="Benchimol M."/>
            <person name="Almeida L.G."/>
            <person name="Vasconcelos A.T."/>
            <person name="Perreira-Neves A."/>
            <person name="Rosa I.A."/>
            <person name="Tasca T."/>
            <person name="Bogo M.R."/>
            <person name="de Souza W."/>
        </authorList>
    </citation>
    <scope>NUCLEOTIDE SEQUENCE [LARGE SCALE GENOMIC DNA]</scope>
    <source>
        <strain evidence="2">K</strain>
    </source>
</reference>
<evidence type="ECO:0000313" key="2">
    <source>
        <dbReference type="EMBL" id="OHT16015.1"/>
    </source>
</evidence>
<feature type="domain" description="Initiator binding" evidence="1">
    <location>
        <begin position="17"/>
        <end position="108"/>
    </location>
</feature>
<dbReference type="RefSeq" id="XP_068369151.1">
    <property type="nucleotide sequence ID" value="XM_068497287.1"/>
</dbReference>
<name>A0A1J4KXQ2_9EUKA</name>
<evidence type="ECO:0000259" key="1">
    <source>
        <dbReference type="Pfam" id="PF10416"/>
    </source>
</evidence>
<dbReference type="OrthoDB" id="5914531at2759"/>
<proteinExistence type="predicted"/>
<gene>
    <name evidence="2" type="ORF">TRFO_13496</name>
</gene>
<dbReference type="InterPro" id="IPR018845">
    <property type="entry name" value="Initiator-bd"/>
</dbReference>
<dbReference type="Gene3D" id="1.10.10.10">
    <property type="entry name" value="Winged helix-like DNA-binding domain superfamily/Winged helix DNA-binding domain"/>
    <property type="match status" value="1"/>
</dbReference>
<dbReference type="InterPro" id="IPR036388">
    <property type="entry name" value="WH-like_DNA-bd_sf"/>
</dbReference>
<dbReference type="VEuPathDB" id="TrichDB:TRFO_13496"/>
<protein>
    <recommendedName>
        <fullName evidence="1">Initiator binding domain-containing protein</fullName>
    </recommendedName>
</protein>
<evidence type="ECO:0000313" key="3">
    <source>
        <dbReference type="Proteomes" id="UP000179807"/>
    </source>
</evidence>
<accession>A0A1J4KXQ2</accession>
<dbReference type="Pfam" id="PF10416">
    <property type="entry name" value="IBD"/>
    <property type="match status" value="1"/>
</dbReference>
<dbReference type="Proteomes" id="UP000179807">
    <property type="component" value="Unassembled WGS sequence"/>
</dbReference>
<sequence length="468" mass="54193">MEVDTVDELKNLVGRDESKGRTKFVVKIFHMLQFVRKHPEKMLELGASWCNDGRHFVINSNILGSFLGLKANSVNTNFRDHGFQIISSNAQDLRSEFSNMIETRHWKKRISGSSSFTINSNIDDAENIPCLQQRVDNAFVPSSADYEKEVPFMPKETITLLAEDQSQLLNIYRMYYSHSYECNYFKTFLSFVTNLWKTQISELNYANSTKIISVIVGENPQLEVNLDFILQQRDESSQSSEIVTFDSFVKYFMRYGDSTDLSLTLREVSCITPQPPAFDIDGFNVFPSQNYDQKVQFNDWFSPFADKNHALTVLKKQIGEAWLLIPSKTPNQFTLLYKDDSYDFNVQALHILHNPIPPDTEHRYGVQFHDGTYQYRSTLDLLFTDVLKLAYRGVSDVETLHNRPKYVSADDIANRKKPEQVLPNLESQIGEQPEFQQPEDSQFWYLSSQFNCSQVDTQVAYPDSFHFE</sequence>
<comment type="caution">
    <text evidence="2">The sequence shown here is derived from an EMBL/GenBank/DDBJ whole genome shotgun (WGS) entry which is preliminary data.</text>
</comment>
<dbReference type="AlphaFoldDB" id="A0A1J4KXQ2"/>
<dbReference type="EMBL" id="MLAK01000156">
    <property type="protein sequence ID" value="OHT16015.1"/>
    <property type="molecule type" value="Genomic_DNA"/>
</dbReference>
<organism evidence="2 3">
    <name type="scientific">Tritrichomonas foetus</name>
    <dbReference type="NCBI Taxonomy" id="1144522"/>
    <lineage>
        <taxon>Eukaryota</taxon>
        <taxon>Metamonada</taxon>
        <taxon>Parabasalia</taxon>
        <taxon>Tritrichomonadida</taxon>
        <taxon>Tritrichomonadidae</taxon>
        <taxon>Tritrichomonas</taxon>
    </lineage>
</organism>